<sequence length="742" mass="82909">MESFYITLVVILFALAITDLIVGVSNDAVNFLNSAFGSKAAPKWVIFGVASIGILAGATFSSGMMEVARKGIMNPSMFMFNEIMIIFVTVMLTDIILLDVFNSLGLPTSTTVSVVFELLGSSVAVALVKISRMGASVSELYQYINTDKALAIIFGILFSVIIAFTIGALVQWLTRLIFTFKFEEKIKYYGSIFGGLCLSFIVYFILIKGAKGASWITAEHLTYIKTHTPLIIGVCFIVCSLIFQIIVLLFKRVNILQIVVLSGTFALAMAFAGNDLVNFIGVPLAGYESFKLWVDSGVAPEALNMSSLAKPVGTETYMLVIAGVIMIVTLITSKKAKRVIATSLNLSNQSEGDEQFESSAASRAIVRSSISISKNLGSIVSQGVKSWVHRRFTKTQPTDNDVAFDMIRASVNLVVASILISIGTSYKLPLSTTYVTFMVAMGTSLSDKAWDRETAVYRVSGVFTVIGGWFLTAVVAFSIAAIFAALISVVGSWLIFVLLIIALYLLSRSSRKKMHIEQEEEELFETVIETTKVLQKSNKRVSNTILTVATSYSNLLRSFLKEDRKNMSYELENIEHINKKSKKWKNNVNNIVLRLQSDSVETGHYYVQIVDYMRELTHSLNYTTTPLYEHVINNHRPFIEAQSQEIEKLSDQMNLFFDRTLQIVRAESFDQIEELIIDRDQIVENMLELERMQIRRIKAKEVNTRNSVLYFNILSESKNILFHTVNVIKAYRDLVKNSREAI</sequence>
<keyword evidence="2" id="KW-1185">Reference proteome</keyword>
<organism evidence="1 2">
    <name type="scientific">Halosquirtibacter laminarini</name>
    <dbReference type="NCBI Taxonomy" id="3374600"/>
    <lineage>
        <taxon>Bacteria</taxon>
        <taxon>Pseudomonadati</taxon>
        <taxon>Bacteroidota</taxon>
        <taxon>Bacteroidia</taxon>
        <taxon>Marinilabiliales</taxon>
        <taxon>Prolixibacteraceae</taxon>
        <taxon>Halosquirtibacter</taxon>
    </lineage>
</organism>
<accession>A0AC61NBK2</accession>
<dbReference type="EMBL" id="CP081303">
    <property type="protein sequence ID" value="QZE12835.1"/>
    <property type="molecule type" value="Genomic_DNA"/>
</dbReference>
<reference evidence="1" key="1">
    <citation type="submission" date="2021-08" db="EMBL/GenBank/DDBJ databases">
        <title>Novel anaerobic bacterium isolated from sea squirt in East Sea, Republic of Korea.</title>
        <authorList>
            <person name="Nguyen T.H."/>
            <person name="Li Z."/>
            <person name="Lee Y.-J."/>
            <person name="Ko J."/>
            <person name="Kim S.-G."/>
        </authorList>
    </citation>
    <scope>NUCLEOTIDE SEQUENCE</scope>
    <source>
        <strain evidence="1">KCTC 25031</strain>
    </source>
</reference>
<proteinExistence type="predicted"/>
<gene>
    <name evidence="1" type="ORF">K4L44_09565</name>
</gene>
<name>A0AC61NBK2_9BACT</name>
<dbReference type="Proteomes" id="UP000826212">
    <property type="component" value="Chromosome"/>
</dbReference>
<evidence type="ECO:0000313" key="2">
    <source>
        <dbReference type="Proteomes" id="UP000826212"/>
    </source>
</evidence>
<evidence type="ECO:0000313" key="1">
    <source>
        <dbReference type="EMBL" id="QZE12835.1"/>
    </source>
</evidence>
<protein>
    <submittedName>
        <fullName evidence="1">Inorganic phosphate transporter</fullName>
    </submittedName>
</protein>